<sequence>MKPAKRGKQGAGGEALLLSLYSVNEMILLCNSVLTEVDSDMLSIVFFSILFSQYYTFINK</sequence>
<proteinExistence type="predicted"/>
<gene>
    <name evidence="1" type="ORF">HMPREF9145_1317</name>
</gene>
<name>U2KHJ4_9BACT</name>
<dbReference type="PATRIC" id="fig|1395125.3.peg.2689"/>
<dbReference type="EMBL" id="AWGW01000032">
    <property type="protein sequence ID" value="ERJ97986.1"/>
    <property type="molecule type" value="Genomic_DNA"/>
</dbReference>
<protein>
    <submittedName>
        <fullName evidence="1">Uncharacterized protein</fullName>
    </submittedName>
</protein>
<reference evidence="1 2" key="1">
    <citation type="submission" date="2013-08" db="EMBL/GenBank/DDBJ databases">
        <authorList>
            <person name="Durkin A.S."/>
            <person name="Haft D.R."/>
            <person name="McCorrison J."/>
            <person name="Torralba M."/>
            <person name="Gillis M."/>
            <person name="Haft D.H."/>
            <person name="Methe B."/>
            <person name="Sutton G."/>
            <person name="Nelson K.E."/>
        </authorList>
    </citation>
    <scope>NUCLEOTIDE SEQUENCE [LARGE SCALE GENOMIC DNA]</scope>
    <source>
        <strain evidence="1 2">F0493</strain>
    </source>
</reference>
<organism evidence="1 2">
    <name type="scientific">Segatella salivae F0493</name>
    <dbReference type="NCBI Taxonomy" id="1395125"/>
    <lineage>
        <taxon>Bacteria</taxon>
        <taxon>Pseudomonadati</taxon>
        <taxon>Bacteroidota</taxon>
        <taxon>Bacteroidia</taxon>
        <taxon>Bacteroidales</taxon>
        <taxon>Prevotellaceae</taxon>
        <taxon>Segatella</taxon>
    </lineage>
</organism>
<evidence type="ECO:0000313" key="1">
    <source>
        <dbReference type="EMBL" id="ERJ97986.1"/>
    </source>
</evidence>
<comment type="caution">
    <text evidence="1">The sequence shown here is derived from an EMBL/GenBank/DDBJ whole genome shotgun (WGS) entry which is preliminary data.</text>
</comment>
<dbReference type="Proteomes" id="UP000017023">
    <property type="component" value="Unassembled WGS sequence"/>
</dbReference>
<dbReference type="AlphaFoldDB" id="U2KHJ4"/>
<accession>U2KHJ4</accession>
<evidence type="ECO:0000313" key="2">
    <source>
        <dbReference type="Proteomes" id="UP000017023"/>
    </source>
</evidence>